<sequence length="113" mass="13574">QSTVFRSILTWIKHDFKQRQHFFERLFQLIDVKQLSTTFLEEIVEKSENWIKRLEVYFDVITPEYIRRLKTTEVIENAPDGKDKTNRRQVHPLPIMPRFPPVSGKKKYGESLP</sequence>
<organism evidence="3 4">
    <name type="scientific">Ciona intestinalis</name>
    <name type="common">Transparent sea squirt</name>
    <name type="synonym">Ascidia intestinalis</name>
    <dbReference type="NCBI Taxonomy" id="7719"/>
    <lineage>
        <taxon>Eukaryota</taxon>
        <taxon>Metazoa</taxon>
        <taxon>Chordata</taxon>
        <taxon>Tunicata</taxon>
        <taxon>Ascidiacea</taxon>
        <taxon>Phlebobranchia</taxon>
        <taxon>Cionidae</taxon>
        <taxon>Ciona</taxon>
    </lineage>
</organism>
<reference evidence="3" key="3">
    <citation type="submission" date="2025-09" db="UniProtKB">
        <authorList>
            <consortium name="Ensembl"/>
        </authorList>
    </citation>
    <scope>IDENTIFICATION</scope>
</reference>
<dbReference type="HOGENOM" id="CLU_2139047_0_0_1"/>
<dbReference type="AlphaFoldDB" id="H2XXW7"/>
<evidence type="ECO:0000313" key="3">
    <source>
        <dbReference type="Ensembl" id="ENSCINP00000034501.1"/>
    </source>
</evidence>
<dbReference type="Pfam" id="PF07707">
    <property type="entry name" value="BACK"/>
    <property type="match status" value="1"/>
</dbReference>
<evidence type="ECO:0000313" key="4">
    <source>
        <dbReference type="Proteomes" id="UP000008144"/>
    </source>
</evidence>
<dbReference type="InterPro" id="IPR011705">
    <property type="entry name" value="BACK"/>
</dbReference>
<evidence type="ECO:0000256" key="1">
    <source>
        <dbReference type="SAM" id="MobiDB-lite"/>
    </source>
</evidence>
<dbReference type="Proteomes" id="UP000008144">
    <property type="component" value="Unassembled WGS sequence"/>
</dbReference>
<dbReference type="Ensembl" id="ENSCINT00000037187.1">
    <property type="protein sequence ID" value="ENSCINP00000034501.1"/>
    <property type="gene ID" value="ENSCING00000020979.1"/>
</dbReference>
<feature type="compositionally biased region" description="Basic and acidic residues" evidence="1">
    <location>
        <begin position="77"/>
        <end position="86"/>
    </location>
</feature>
<reference evidence="4" key="1">
    <citation type="journal article" date="2002" name="Science">
        <title>The draft genome of Ciona intestinalis: insights into chordate and vertebrate origins.</title>
        <authorList>
            <person name="Dehal P."/>
            <person name="Satou Y."/>
            <person name="Campbell R.K."/>
            <person name="Chapman J."/>
            <person name="Degnan B."/>
            <person name="De Tomaso A."/>
            <person name="Davidson B."/>
            <person name="Di Gregorio A."/>
            <person name="Gelpke M."/>
            <person name="Goodstein D.M."/>
            <person name="Harafuji N."/>
            <person name="Hastings K.E."/>
            <person name="Ho I."/>
            <person name="Hotta K."/>
            <person name="Huang W."/>
            <person name="Kawashima T."/>
            <person name="Lemaire P."/>
            <person name="Martinez D."/>
            <person name="Meinertzhagen I.A."/>
            <person name="Necula S."/>
            <person name="Nonaka M."/>
            <person name="Putnam N."/>
            <person name="Rash S."/>
            <person name="Saiga H."/>
            <person name="Satake M."/>
            <person name="Terry A."/>
            <person name="Yamada L."/>
            <person name="Wang H.G."/>
            <person name="Awazu S."/>
            <person name="Azumi K."/>
            <person name="Boore J."/>
            <person name="Branno M."/>
            <person name="Chin-Bow S."/>
            <person name="DeSantis R."/>
            <person name="Doyle S."/>
            <person name="Francino P."/>
            <person name="Keys D.N."/>
            <person name="Haga S."/>
            <person name="Hayashi H."/>
            <person name="Hino K."/>
            <person name="Imai K.S."/>
            <person name="Inaba K."/>
            <person name="Kano S."/>
            <person name="Kobayashi K."/>
            <person name="Kobayashi M."/>
            <person name="Lee B.I."/>
            <person name="Makabe K.W."/>
            <person name="Manohar C."/>
            <person name="Matassi G."/>
            <person name="Medina M."/>
            <person name="Mochizuki Y."/>
            <person name="Mount S."/>
            <person name="Morishita T."/>
            <person name="Miura S."/>
            <person name="Nakayama A."/>
            <person name="Nishizaka S."/>
            <person name="Nomoto H."/>
            <person name="Ohta F."/>
            <person name="Oishi K."/>
            <person name="Rigoutsos I."/>
            <person name="Sano M."/>
            <person name="Sasaki A."/>
            <person name="Sasakura Y."/>
            <person name="Shoguchi E."/>
            <person name="Shin-i T."/>
            <person name="Spagnuolo A."/>
            <person name="Stainier D."/>
            <person name="Suzuki M.M."/>
            <person name="Tassy O."/>
            <person name="Takatori N."/>
            <person name="Tokuoka M."/>
            <person name="Yagi K."/>
            <person name="Yoshizaki F."/>
            <person name="Wada S."/>
            <person name="Zhang C."/>
            <person name="Hyatt P.D."/>
            <person name="Larimer F."/>
            <person name="Detter C."/>
            <person name="Doggett N."/>
            <person name="Glavina T."/>
            <person name="Hawkins T."/>
            <person name="Richardson P."/>
            <person name="Lucas S."/>
            <person name="Kohara Y."/>
            <person name="Levine M."/>
            <person name="Satoh N."/>
            <person name="Rokhsar D.S."/>
        </authorList>
    </citation>
    <scope>NUCLEOTIDE SEQUENCE [LARGE SCALE GENOMIC DNA]</scope>
</reference>
<keyword evidence="4" id="KW-1185">Reference proteome</keyword>
<feature type="region of interest" description="Disordered" evidence="1">
    <location>
        <begin position="77"/>
        <end position="113"/>
    </location>
</feature>
<dbReference type="InParanoid" id="H2XXW7"/>
<name>H2XXW7_CIOIN</name>
<evidence type="ECO:0000259" key="2">
    <source>
        <dbReference type="Pfam" id="PF07707"/>
    </source>
</evidence>
<feature type="domain" description="BACK" evidence="2">
    <location>
        <begin position="3"/>
        <end position="45"/>
    </location>
</feature>
<dbReference type="Gene3D" id="1.25.40.420">
    <property type="match status" value="1"/>
</dbReference>
<accession>H2XXW7</accession>
<proteinExistence type="predicted"/>
<reference evidence="3" key="2">
    <citation type="submission" date="2025-08" db="UniProtKB">
        <authorList>
            <consortium name="Ensembl"/>
        </authorList>
    </citation>
    <scope>IDENTIFICATION</scope>
</reference>
<protein>
    <recommendedName>
        <fullName evidence="2">BACK domain-containing protein</fullName>
    </recommendedName>
</protein>